<dbReference type="InterPro" id="IPR016032">
    <property type="entry name" value="Sig_transdc_resp-reg_C-effctor"/>
</dbReference>
<gene>
    <name evidence="8" type="ORF">T190423A01A_60237</name>
</gene>
<organism evidence="8 9">
    <name type="scientific">Tenacibaculum polynesiense</name>
    <dbReference type="NCBI Taxonomy" id="3137857"/>
    <lineage>
        <taxon>Bacteria</taxon>
        <taxon>Pseudomonadati</taxon>
        <taxon>Bacteroidota</taxon>
        <taxon>Flavobacteriia</taxon>
        <taxon>Flavobacteriales</taxon>
        <taxon>Flavobacteriaceae</taxon>
        <taxon>Tenacibaculum</taxon>
    </lineage>
</organism>
<evidence type="ECO:0000256" key="7">
    <source>
        <dbReference type="SAM" id="Phobius"/>
    </source>
</evidence>
<dbReference type="Proteomes" id="UP001497527">
    <property type="component" value="Unassembled WGS sequence"/>
</dbReference>
<dbReference type="SUPFAM" id="SSF48452">
    <property type="entry name" value="TPR-like"/>
    <property type="match status" value="2"/>
</dbReference>
<proteinExistence type="inferred from homology"/>
<feature type="coiled-coil region" evidence="6">
    <location>
        <begin position="473"/>
        <end position="521"/>
    </location>
</feature>
<evidence type="ECO:0000256" key="2">
    <source>
        <dbReference type="ARBA" id="ARBA00022490"/>
    </source>
</evidence>
<dbReference type="EMBL" id="CAXJIO010000015">
    <property type="protein sequence ID" value="CAL2104300.1"/>
    <property type="molecule type" value="Genomic_DNA"/>
</dbReference>
<keyword evidence="7" id="KW-0472">Membrane</keyword>
<keyword evidence="4" id="KW-0802">TPR repeat</keyword>
<evidence type="ECO:0000256" key="1">
    <source>
        <dbReference type="ARBA" id="ARBA00004496"/>
    </source>
</evidence>
<keyword evidence="2" id="KW-0963">Cytoplasm</keyword>
<comment type="subcellular location">
    <subcellularLocation>
        <location evidence="1">Cytoplasm</location>
    </subcellularLocation>
</comment>
<evidence type="ECO:0000313" key="8">
    <source>
        <dbReference type="EMBL" id="CAL2104300.1"/>
    </source>
</evidence>
<reference evidence="8 9" key="1">
    <citation type="submission" date="2024-05" db="EMBL/GenBank/DDBJ databases">
        <authorList>
            <person name="Duchaud E."/>
        </authorList>
    </citation>
    <scope>NUCLEOTIDE SEQUENCE [LARGE SCALE GENOMIC DNA]</scope>
    <source>
        <strain evidence="8">Ena-SAMPLE-TAB-13-05-2024-13:56:06:370-140308</strain>
    </source>
</reference>
<dbReference type="RefSeq" id="WP_348718590.1">
    <property type="nucleotide sequence ID" value="NZ_CAXJIO010000015.1"/>
</dbReference>
<keyword evidence="6" id="KW-0175">Coiled coil</keyword>
<evidence type="ECO:0000256" key="3">
    <source>
        <dbReference type="ARBA" id="ARBA00022737"/>
    </source>
</evidence>
<comment type="caution">
    <text evidence="8">The sequence shown here is derived from an EMBL/GenBank/DDBJ whole genome shotgun (WGS) entry which is preliminary data.</text>
</comment>
<evidence type="ECO:0000313" key="9">
    <source>
        <dbReference type="Proteomes" id="UP001497527"/>
    </source>
</evidence>
<comment type="similarity">
    <text evidence="5">Belongs to the Rap family.</text>
</comment>
<keyword evidence="9" id="KW-1185">Reference proteome</keyword>
<dbReference type="PANTHER" id="PTHR46630">
    <property type="entry name" value="TETRATRICOPEPTIDE REPEAT PROTEIN 29"/>
    <property type="match status" value="1"/>
</dbReference>
<dbReference type="SUPFAM" id="SSF46894">
    <property type="entry name" value="C-terminal effector domain of the bipartite response regulators"/>
    <property type="match status" value="1"/>
</dbReference>
<name>A0ABP1F2M5_9FLAO</name>
<dbReference type="InterPro" id="IPR011990">
    <property type="entry name" value="TPR-like_helical_dom_sf"/>
</dbReference>
<evidence type="ECO:0000256" key="6">
    <source>
        <dbReference type="SAM" id="Coils"/>
    </source>
</evidence>
<evidence type="ECO:0008006" key="10">
    <source>
        <dbReference type="Google" id="ProtNLM"/>
    </source>
</evidence>
<keyword evidence="3" id="KW-0677">Repeat</keyword>
<sequence>MIRNFSLAIFIFGIVLSGFSQTKIDSLQQQLIEAKQDELKLKLLDTLSHQMIKEKHPEQFKYLEDVIQLAKKLGDFDLAASKTRFIAQKYIYGGKADSAIYVVEQMLKHKEKFTTEKSEGHLLLKRAGAYFNQELLEKAAKDYDKSGDLFLISGDSIFAADARYFAGQVYVNLKDFLTSLERYEESYKLYAILGDKLYANYALSELASIYGRNKFYDKAIFERKKVLKELLKGKEYKGISTIYIQLAGNYLSKKEFETAKRYVDSALYYADSISHPVVKSRIKIHAEVGKLKYYLNKNDIIKAKKHLDLANEQRFLTDAPEYYNSVMLLPKAQYYKKVGNYSKAIEILNEFVAKKEKVNDISNYIQAERELAELYLLKKEYIKGAQHQQKYIEANEAFEDEVRTNRFLYYQSQFESERKDNEIYKKETQISLLEKDQEIEKSKRNMLWLLLLSIVIISITVSYYIWLLGKQKRKALDKKIAKNKKELAEFTQLLLEKSKTQESLSEEIQKLKEEIGAQKSIDKLQDLTTNKILTNDDWYTFKEKFKNVYPSFFLKIKSKGFDLTKSEERLIAMEKLYLDTNEIASMLAISQDSVVRSRSRLRKKINAPKGHSLLEFLEAS</sequence>
<keyword evidence="7" id="KW-1133">Transmembrane helix</keyword>
<dbReference type="Gene3D" id="1.25.40.10">
    <property type="entry name" value="Tetratricopeptide repeat domain"/>
    <property type="match status" value="1"/>
</dbReference>
<accession>A0ABP1F2M5</accession>
<feature type="transmembrane region" description="Helical" evidence="7">
    <location>
        <begin position="446"/>
        <end position="469"/>
    </location>
</feature>
<protein>
    <recommendedName>
        <fullName evidence="10">HTH luxR-type domain-containing protein</fullName>
    </recommendedName>
</protein>
<evidence type="ECO:0000256" key="5">
    <source>
        <dbReference type="ARBA" id="ARBA00038253"/>
    </source>
</evidence>
<evidence type="ECO:0000256" key="4">
    <source>
        <dbReference type="ARBA" id="ARBA00022803"/>
    </source>
</evidence>
<dbReference type="InterPro" id="IPR051476">
    <property type="entry name" value="Bac_ResReg_Asp_Phosphatase"/>
</dbReference>
<keyword evidence="7" id="KW-0812">Transmembrane</keyword>
<dbReference type="PANTHER" id="PTHR46630:SF1">
    <property type="entry name" value="TETRATRICOPEPTIDE REPEAT PROTEIN 29"/>
    <property type="match status" value="1"/>
</dbReference>